<feature type="domain" description="Pectate lyase" evidence="3">
    <location>
        <begin position="40"/>
        <end position="99"/>
    </location>
</feature>
<dbReference type="InterPro" id="IPR002022">
    <property type="entry name" value="Pec_lyase"/>
</dbReference>
<feature type="region of interest" description="Disordered" evidence="2">
    <location>
        <begin position="1"/>
        <end position="23"/>
    </location>
</feature>
<dbReference type="InterPro" id="IPR045032">
    <property type="entry name" value="PEL"/>
</dbReference>
<dbReference type="PANTHER" id="PTHR31683:SF18">
    <property type="entry name" value="PECTATE LYASE 21-RELATED"/>
    <property type="match status" value="1"/>
</dbReference>
<dbReference type="PANTHER" id="PTHR31683">
    <property type="entry name" value="PECTATE LYASE 18-RELATED"/>
    <property type="match status" value="1"/>
</dbReference>
<dbReference type="InterPro" id="IPR011050">
    <property type="entry name" value="Pectin_lyase_fold/virulence"/>
</dbReference>
<evidence type="ECO:0000259" key="3">
    <source>
        <dbReference type="Pfam" id="PF00544"/>
    </source>
</evidence>
<organism evidence="4 5">
    <name type="scientific">Actinomadura luzonensis</name>
    <dbReference type="NCBI Taxonomy" id="2805427"/>
    <lineage>
        <taxon>Bacteria</taxon>
        <taxon>Bacillati</taxon>
        <taxon>Actinomycetota</taxon>
        <taxon>Actinomycetes</taxon>
        <taxon>Streptosporangiales</taxon>
        <taxon>Thermomonosporaceae</taxon>
        <taxon>Actinomadura</taxon>
    </lineage>
</organism>
<dbReference type="RefSeq" id="WP_242374814.1">
    <property type="nucleotide sequence ID" value="NZ_JAKRKC020000001.1"/>
</dbReference>
<comment type="caution">
    <text evidence="4">The sequence shown here is derived from an EMBL/GenBank/DDBJ whole genome shotgun (WGS) entry which is preliminary data.</text>
</comment>
<evidence type="ECO:0000256" key="2">
    <source>
        <dbReference type="SAM" id="MobiDB-lite"/>
    </source>
</evidence>
<evidence type="ECO:0000256" key="1">
    <source>
        <dbReference type="ARBA" id="ARBA00023239"/>
    </source>
</evidence>
<accession>A0ABT0FM95</accession>
<dbReference type="Gene3D" id="2.160.20.10">
    <property type="entry name" value="Single-stranded right-handed beta-helix, Pectin lyase-like"/>
    <property type="match status" value="1"/>
</dbReference>
<keyword evidence="1" id="KW-0456">Lyase</keyword>
<dbReference type="EMBL" id="JAKRKC020000001">
    <property type="protein sequence ID" value="MCK2213459.1"/>
    <property type="molecule type" value="Genomic_DNA"/>
</dbReference>
<gene>
    <name evidence="4" type="ORF">MF672_006580</name>
</gene>
<dbReference type="InterPro" id="IPR012334">
    <property type="entry name" value="Pectin_lyas_fold"/>
</dbReference>
<dbReference type="Proteomes" id="UP001317259">
    <property type="component" value="Unassembled WGS sequence"/>
</dbReference>
<sequence length="164" mass="17327">MNAWGQNGTTGGAGGPTAEVDTAPPANAVHNVIVRNLTSGGSPYVTVSWNHTHDHTKNMLLGHDDSNAAQDAVARLKVTHHHDWFDRTPQRNPRVRFGEPVSDHYTGPAARCAARNNVFADESGTPDCSGAVQESGAYYAYTLDDPATVPAKVQAGAGVGRIGR</sequence>
<keyword evidence="5" id="KW-1185">Reference proteome</keyword>
<reference evidence="4 5" key="1">
    <citation type="submission" date="2022-04" db="EMBL/GenBank/DDBJ databases">
        <title>Genome draft of Actinomadura sp. ATCC 31491.</title>
        <authorList>
            <person name="Shi X."/>
            <person name="Du Y."/>
        </authorList>
    </citation>
    <scope>NUCLEOTIDE SEQUENCE [LARGE SCALE GENOMIC DNA]</scope>
    <source>
        <strain evidence="4 5">ATCC 31491</strain>
    </source>
</reference>
<evidence type="ECO:0000313" key="5">
    <source>
        <dbReference type="Proteomes" id="UP001317259"/>
    </source>
</evidence>
<dbReference type="Pfam" id="PF00544">
    <property type="entry name" value="Pectate_lyase_4"/>
    <property type="match status" value="1"/>
</dbReference>
<name>A0ABT0FM95_9ACTN</name>
<proteinExistence type="predicted"/>
<evidence type="ECO:0000313" key="4">
    <source>
        <dbReference type="EMBL" id="MCK2213459.1"/>
    </source>
</evidence>
<protein>
    <recommendedName>
        <fullName evidence="3">Pectate lyase domain-containing protein</fullName>
    </recommendedName>
</protein>
<dbReference type="SUPFAM" id="SSF51126">
    <property type="entry name" value="Pectin lyase-like"/>
    <property type="match status" value="1"/>
</dbReference>